<reference evidence="1 2" key="1">
    <citation type="submission" date="2016-11" db="EMBL/GenBank/DDBJ databases">
        <authorList>
            <person name="Jaros S."/>
            <person name="Januszkiewicz K."/>
            <person name="Wedrychowicz H."/>
        </authorList>
    </citation>
    <scope>NUCLEOTIDE SEQUENCE [LARGE SCALE GENOMIC DNA]</scope>
    <source>
        <strain evidence="1 2">DSM 17737</strain>
    </source>
</reference>
<proteinExistence type="predicted"/>
<sequence length="107" mass="11650">MTVWCVLEPKLPLSRPCRGFADGPLDVGRRDGLDPSCPTVNPATGLPMADCSMDVAGNSYGTGENRLHSGVSDALFSDTFSDSFGDTWSDPFDDWAHTDDMFGRWDD</sequence>
<evidence type="ECO:0000313" key="2">
    <source>
        <dbReference type="Proteomes" id="UP000198461"/>
    </source>
</evidence>
<accession>A0A1N6GX78</accession>
<gene>
    <name evidence="1" type="ORF">SAMN05443662_1542</name>
</gene>
<organism evidence="1 2">
    <name type="scientific">Sulfurivirga caldicuralii</name>
    <dbReference type="NCBI Taxonomy" id="364032"/>
    <lineage>
        <taxon>Bacteria</taxon>
        <taxon>Pseudomonadati</taxon>
        <taxon>Pseudomonadota</taxon>
        <taxon>Gammaproteobacteria</taxon>
        <taxon>Thiotrichales</taxon>
        <taxon>Piscirickettsiaceae</taxon>
        <taxon>Sulfurivirga</taxon>
    </lineage>
</organism>
<dbReference type="Proteomes" id="UP000198461">
    <property type="component" value="Unassembled WGS sequence"/>
</dbReference>
<name>A0A1N6GX78_9GAMM</name>
<protein>
    <submittedName>
        <fullName evidence="1">Uncharacterized protein</fullName>
    </submittedName>
</protein>
<dbReference type="AlphaFoldDB" id="A0A1N6GX78"/>
<dbReference type="STRING" id="364032.SAMN05443662_1542"/>
<keyword evidence="2" id="KW-1185">Reference proteome</keyword>
<dbReference type="EMBL" id="FSRE01000003">
    <property type="protein sequence ID" value="SIO12106.1"/>
    <property type="molecule type" value="Genomic_DNA"/>
</dbReference>
<evidence type="ECO:0000313" key="1">
    <source>
        <dbReference type="EMBL" id="SIO12106.1"/>
    </source>
</evidence>